<dbReference type="PANTHER" id="PTHR15503:SF45">
    <property type="entry name" value="RNA-DIRECTED DNA POLYMERASE HOMOLOG"/>
    <property type="match status" value="1"/>
</dbReference>
<protein>
    <submittedName>
        <fullName evidence="1">Retrovirus-related Pol polyprotein from transposon</fullName>
    </submittedName>
</protein>
<accession>A0AAW2WVX8</accession>
<dbReference type="Gene3D" id="3.30.70.270">
    <property type="match status" value="1"/>
</dbReference>
<dbReference type="InterPro" id="IPR043128">
    <property type="entry name" value="Rev_trsase/Diguanyl_cyclase"/>
</dbReference>
<dbReference type="CDD" id="cd01647">
    <property type="entry name" value="RT_LTR"/>
    <property type="match status" value="1"/>
</dbReference>
<dbReference type="SUPFAM" id="SSF56672">
    <property type="entry name" value="DNA/RNA polymerases"/>
    <property type="match status" value="1"/>
</dbReference>
<dbReference type="AlphaFoldDB" id="A0AAW2WVX8"/>
<sequence>MGQTSRSSSVFYSKGGPTLVGLREERVPPDRSMEDLFSLVPIAVGNTLGLAIWEKIHSELVRVEGEAEVVEAGRIFLQHQQGKAVSLNHKQECMLSRETSSYDTRAPISIAPYRMAPLELKELKKQLEELPGKGFIRQSISPWEAPVLFVKKNDGSMGLCVDYRQLNRNTIKNKYPLLQIDYLLDQLKGAIVFSKIDLRSSIPRTA</sequence>
<name>A0AAW2WVX8_9LAMI</name>
<dbReference type="InterPro" id="IPR032567">
    <property type="entry name" value="RTL1-rel"/>
</dbReference>
<dbReference type="PANTHER" id="PTHR15503">
    <property type="entry name" value="LDOC1 RELATED"/>
    <property type="match status" value="1"/>
</dbReference>
<gene>
    <name evidence="1" type="ORF">Slati_1731600</name>
</gene>
<reference evidence="1" key="1">
    <citation type="submission" date="2020-06" db="EMBL/GenBank/DDBJ databases">
        <authorList>
            <person name="Li T."/>
            <person name="Hu X."/>
            <person name="Zhang T."/>
            <person name="Song X."/>
            <person name="Zhang H."/>
            <person name="Dai N."/>
            <person name="Sheng W."/>
            <person name="Hou X."/>
            <person name="Wei L."/>
        </authorList>
    </citation>
    <scope>NUCLEOTIDE SEQUENCE</scope>
    <source>
        <strain evidence="1">KEN1</strain>
        <tissue evidence="1">Leaf</tissue>
    </source>
</reference>
<evidence type="ECO:0000313" key="1">
    <source>
        <dbReference type="EMBL" id="KAL0446037.1"/>
    </source>
</evidence>
<proteinExistence type="predicted"/>
<dbReference type="InterPro" id="IPR043502">
    <property type="entry name" value="DNA/RNA_pol_sf"/>
</dbReference>
<dbReference type="EMBL" id="JACGWN010000006">
    <property type="protein sequence ID" value="KAL0446037.1"/>
    <property type="molecule type" value="Genomic_DNA"/>
</dbReference>
<organism evidence="1">
    <name type="scientific">Sesamum latifolium</name>
    <dbReference type="NCBI Taxonomy" id="2727402"/>
    <lineage>
        <taxon>Eukaryota</taxon>
        <taxon>Viridiplantae</taxon>
        <taxon>Streptophyta</taxon>
        <taxon>Embryophyta</taxon>
        <taxon>Tracheophyta</taxon>
        <taxon>Spermatophyta</taxon>
        <taxon>Magnoliopsida</taxon>
        <taxon>eudicotyledons</taxon>
        <taxon>Gunneridae</taxon>
        <taxon>Pentapetalae</taxon>
        <taxon>asterids</taxon>
        <taxon>lamiids</taxon>
        <taxon>Lamiales</taxon>
        <taxon>Pedaliaceae</taxon>
        <taxon>Sesamum</taxon>
    </lineage>
</organism>
<comment type="caution">
    <text evidence="1">The sequence shown here is derived from an EMBL/GenBank/DDBJ whole genome shotgun (WGS) entry which is preliminary data.</text>
</comment>
<reference evidence="1" key="2">
    <citation type="journal article" date="2024" name="Plant">
        <title>Genomic evolution and insights into agronomic trait innovations of Sesamum species.</title>
        <authorList>
            <person name="Miao H."/>
            <person name="Wang L."/>
            <person name="Qu L."/>
            <person name="Liu H."/>
            <person name="Sun Y."/>
            <person name="Le M."/>
            <person name="Wang Q."/>
            <person name="Wei S."/>
            <person name="Zheng Y."/>
            <person name="Lin W."/>
            <person name="Duan Y."/>
            <person name="Cao H."/>
            <person name="Xiong S."/>
            <person name="Wang X."/>
            <person name="Wei L."/>
            <person name="Li C."/>
            <person name="Ma Q."/>
            <person name="Ju M."/>
            <person name="Zhao R."/>
            <person name="Li G."/>
            <person name="Mu C."/>
            <person name="Tian Q."/>
            <person name="Mei H."/>
            <person name="Zhang T."/>
            <person name="Gao T."/>
            <person name="Zhang H."/>
        </authorList>
    </citation>
    <scope>NUCLEOTIDE SEQUENCE</scope>
    <source>
        <strain evidence="1">KEN1</strain>
    </source>
</reference>
<dbReference type="Gene3D" id="3.10.10.10">
    <property type="entry name" value="HIV Type 1 Reverse Transcriptase, subunit A, domain 1"/>
    <property type="match status" value="1"/>
</dbReference>